<keyword evidence="9 11" id="KW-1133">Transmembrane helix</keyword>
<evidence type="ECO:0000256" key="5">
    <source>
        <dbReference type="ARBA" id="ARBA00022741"/>
    </source>
</evidence>
<dbReference type="EMBL" id="JACGWO010000002">
    <property type="protein sequence ID" value="KAK4435492.1"/>
    <property type="molecule type" value="Genomic_DNA"/>
</dbReference>
<feature type="transmembrane region" description="Helical" evidence="11">
    <location>
        <begin position="287"/>
        <end position="319"/>
    </location>
</feature>
<dbReference type="Pfam" id="PF00004">
    <property type="entry name" value="AAA"/>
    <property type="match status" value="1"/>
</dbReference>
<dbReference type="GO" id="GO:0045037">
    <property type="term" value="P:protein import into chloroplast stroma"/>
    <property type="evidence" value="ECO:0007669"/>
    <property type="project" value="TreeGrafter"/>
</dbReference>
<dbReference type="Gene3D" id="1.20.58.760">
    <property type="entry name" value="Peptidase M41"/>
    <property type="match status" value="1"/>
</dbReference>
<keyword evidence="13" id="KW-0482">Metalloprotease</keyword>
<dbReference type="PANTHER" id="PTHR23076:SF111">
    <property type="entry name" value="INACTIVE ATP-DEPENDENT ZINC METALLOPROTEASE FTSHI 1, CHLOROPLASTIC-RELATED"/>
    <property type="match status" value="1"/>
</dbReference>
<comment type="similarity">
    <text evidence="2">In the N-terminal section; belongs to the AAA ATPase family.</text>
</comment>
<keyword evidence="4 11" id="KW-0812">Transmembrane</keyword>
<dbReference type="FunFam" id="1.10.8.60:FF:000083">
    <property type="entry name" value="ATP-dependent zinc metalloprotease FtsH"/>
    <property type="match status" value="1"/>
</dbReference>
<dbReference type="InterPro" id="IPR003593">
    <property type="entry name" value="AAA+_ATPase"/>
</dbReference>
<comment type="caution">
    <text evidence="13">The sequence shown here is derived from an EMBL/GenBank/DDBJ whole genome shotgun (WGS) entry which is preliminary data.</text>
</comment>
<organism evidence="13 14">
    <name type="scientific">Sesamum alatum</name>
    <dbReference type="NCBI Taxonomy" id="300844"/>
    <lineage>
        <taxon>Eukaryota</taxon>
        <taxon>Viridiplantae</taxon>
        <taxon>Streptophyta</taxon>
        <taxon>Embryophyta</taxon>
        <taxon>Tracheophyta</taxon>
        <taxon>Spermatophyta</taxon>
        <taxon>Magnoliopsida</taxon>
        <taxon>eudicotyledons</taxon>
        <taxon>Gunneridae</taxon>
        <taxon>Pentapetalae</taxon>
        <taxon>asterids</taxon>
        <taxon>lamiids</taxon>
        <taxon>Lamiales</taxon>
        <taxon>Pedaliaceae</taxon>
        <taxon>Sesamum</taxon>
    </lineage>
</organism>
<keyword evidence="6" id="KW-0378">Hydrolase</keyword>
<keyword evidence="5" id="KW-0547">Nucleotide-binding</keyword>
<dbReference type="InterPro" id="IPR000642">
    <property type="entry name" value="Peptidase_M41"/>
</dbReference>
<feature type="transmembrane region" description="Helical" evidence="11">
    <location>
        <begin position="331"/>
        <end position="347"/>
    </location>
</feature>
<dbReference type="Pfam" id="PF17862">
    <property type="entry name" value="AAA_lid_3"/>
    <property type="match status" value="1"/>
</dbReference>
<dbReference type="GO" id="GO:0004176">
    <property type="term" value="F:ATP-dependent peptidase activity"/>
    <property type="evidence" value="ECO:0007669"/>
    <property type="project" value="InterPro"/>
</dbReference>
<dbReference type="SMART" id="SM00382">
    <property type="entry name" value="AAA"/>
    <property type="match status" value="1"/>
</dbReference>
<dbReference type="InterPro" id="IPR041569">
    <property type="entry name" value="AAA_lid_3"/>
</dbReference>
<dbReference type="Gene3D" id="1.10.8.60">
    <property type="match status" value="1"/>
</dbReference>
<comment type="similarity">
    <text evidence="1">In the C-terminal section; belongs to the peptidase M41 family.</text>
</comment>
<dbReference type="GO" id="GO:0004222">
    <property type="term" value="F:metalloendopeptidase activity"/>
    <property type="evidence" value="ECO:0007669"/>
    <property type="project" value="InterPro"/>
</dbReference>
<reference evidence="13" key="2">
    <citation type="journal article" date="2024" name="Plant">
        <title>Genomic evolution and insights into agronomic trait innovations of Sesamum species.</title>
        <authorList>
            <person name="Miao H."/>
            <person name="Wang L."/>
            <person name="Qu L."/>
            <person name="Liu H."/>
            <person name="Sun Y."/>
            <person name="Le M."/>
            <person name="Wang Q."/>
            <person name="Wei S."/>
            <person name="Zheng Y."/>
            <person name="Lin W."/>
            <person name="Duan Y."/>
            <person name="Cao H."/>
            <person name="Xiong S."/>
            <person name="Wang X."/>
            <person name="Wei L."/>
            <person name="Li C."/>
            <person name="Ma Q."/>
            <person name="Ju M."/>
            <person name="Zhao R."/>
            <person name="Li G."/>
            <person name="Mu C."/>
            <person name="Tian Q."/>
            <person name="Mei H."/>
            <person name="Zhang T."/>
            <person name="Gao T."/>
            <person name="Zhang H."/>
        </authorList>
    </citation>
    <scope>NUCLEOTIDE SEQUENCE</scope>
    <source>
        <strain evidence="13">3651</strain>
    </source>
</reference>
<evidence type="ECO:0000256" key="7">
    <source>
        <dbReference type="ARBA" id="ARBA00022840"/>
    </source>
</evidence>
<evidence type="ECO:0000256" key="6">
    <source>
        <dbReference type="ARBA" id="ARBA00022801"/>
    </source>
</evidence>
<evidence type="ECO:0000256" key="1">
    <source>
        <dbReference type="ARBA" id="ARBA00010044"/>
    </source>
</evidence>
<reference evidence="13" key="1">
    <citation type="submission" date="2020-06" db="EMBL/GenBank/DDBJ databases">
        <authorList>
            <person name="Li T."/>
            <person name="Hu X."/>
            <person name="Zhang T."/>
            <person name="Song X."/>
            <person name="Zhang H."/>
            <person name="Dai N."/>
            <person name="Sheng W."/>
            <person name="Hou X."/>
            <person name="Wei L."/>
        </authorList>
    </citation>
    <scope>NUCLEOTIDE SEQUENCE</scope>
    <source>
        <strain evidence="13">3651</strain>
        <tissue evidence="13">Leaf</tissue>
    </source>
</reference>
<keyword evidence="7" id="KW-0067">ATP-binding</keyword>
<dbReference type="PANTHER" id="PTHR23076">
    <property type="entry name" value="METALLOPROTEASE M41 FTSH"/>
    <property type="match status" value="1"/>
</dbReference>
<gene>
    <name evidence="13" type="ORF">Salat_0712600</name>
</gene>
<keyword evidence="8" id="KW-0809">Transit peptide</keyword>
<dbReference type="GO" id="GO:0009507">
    <property type="term" value="C:chloroplast"/>
    <property type="evidence" value="ECO:0007669"/>
    <property type="project" value="TreeGrafter"/>
</dbReference>
<evidence type="ECO:0000256" key="11">
    <source>
        <dbReference type="SAM" id="Phobius"/>
    </source>
</evidence>
<dbReference type="AlphaFoldDB" id="A0AAE1YST5"/>
<keyword evidence="10 11" id="KW-0472">Membrane</keyword>
<dbReference type="Pfam" id="PF01434">
    <property type="entry name" value="Peptidase_M41"/>
    <property type="match status" value="1"/>
</dbReference>
<evidence type="ECO:0000256" key="4">
    <source>
        <dbReference type="ARBA" id="ARBA00022692"/>
    </source>
</evidence>
<feature type="transmembrane region" description="Helical" evidence="11">
    <location>
        <begin position="378"/>
        <end position="397"/>
    </location>
</feature>
<evidence type="ECO:0000256" key="9">
    <source>
        <dbReference type="ARBA" id="ARBA00022989"/>
    </source>
</evidence>
<proteinExistence type="inferred from homology"/>
<dbReference type="Gene3D" id="3.40.50.300">
    <property type="entry name" value="P-loop containing nucleotide triphosphate hydrolases"/>
    <property type="match status" value="1"/>
</dbReference>
<dbReference type="SUPFAM" id="SSF140990">
    <property type="entry name" value="FtsH protease domain-like"/>
    <property type="match status" value="1"/>
</dbReference>
<keyword evidence="3" id="KW-0645">Protease</keyword>
<protein>
    <submittedName>
        <fullName evidence="13">Inactive ATP-dependent zinc metalloprotease FTSHI 1, chloroplastic</fullName>
    </submittedName>
</protein>
<evidence type="ECO:0000256" key="2">
    <source>
        <dbReference type="ARBA" id="ARBA00010550"/>
    </source>
</evidence>
<evidence type="ECO:0000313" key="14">
    <source>
        <dbReference type="Proteomes" id="UP001293254"/>
    </source>
</evidence>
<dbReference type="GO" id="GO:0006508">
    <property type="term" value="P:proteolysis"/>
    <property type="evidence" value="ECO:0007669"/>
    <property type="project" value="UniProtKB-KW"/>
</dbReference>
<sequence length="942" mass="106234">MYSTPLGTAKPLINFPTVFPNPRIRRNFNFPVESTKRLQFNGYPRVLLVKASSNAKPSVNSGGGDEDFVARVLRENPSQVEPKYLIGDKLYTLKEKEALSKKGFNGRVSEILKKLNLKALVSKSDEETGNASNFVKPEGEVYLKDLLREHRGKLYVPEQVFGANLSEEEEFDKNVKELPRMSYEDFLKYMTNDKIKLLTFKEDSGVTYGNYGYRDFVVDLKEIPGDKRLHRTNWAMRLDVELVKDLLEAYKGPRNEIETQMTSWVGKLPEYPHPVASKISSRMVAELGVLTASMAAAAVFVGGFLASAVFAVTSFVFAVSAYVIWPVVKPFLKLFLGLIFSILERVWENLGDFLGDEGLRSKLYEVYTFGGVSASIEMLKPILLVFLTMVLLVRFTLSRRPKNFRKWDIWQGIEFSQSKPQARVDGSTGVMFSDVAGIEEAVEELQELVRYLKNPELFDKMGIKPPHGVLLEGPPGCGKTLVAKAIAGEAGVPFYQMAGSEFVEVLVGVGSARIRDLFKRAKVNRPSVIFIDEIDALATRRQGMFRESVDDLYNAATQERETTLNQLLIELDGFDTGKGVIFLGATNRMDLLDPALLRPGRFDRKIRIRPPNAKGRLDILKVHARKVKLSDTVDLSSYANNLPGWTGAKLAQLLQEAALVAVRRGHAAILQSDMDDAVDRLTVGPKRVGIDLGHQGQSRRATTEVGTALTSHLLRRIENAKVERCDRVSIHPRGQTLSQVVFHRLDDESYMFERRPQLLHRLQVLLGGRAAEEVIFGRDTSKASVSYLADASWLARKIITIWNMEGTMVVHGEPPPWRKRVKFVGPRIDFEGSLYDDYDLIEPPINFKLDDDVARRTEELIRDMYRKTVALLRQHNAALLKTVKVLLDRKEISGDEIDFILDNYPCETPTSRVLEERNPGTLPFFEDEQSQSNELEYTLLTS</sequence>
<evidence type="ECO:0000256" key="3">
    <source>
        <dbReference type="ARBA" id="ARBA00022670"/>
    </source>
</evidence>
<dbReference type="CDD" id="cd19501">
    <property type="entry name" value="RecA-like_FtsH"/>
    <property type="match status" value="1"/>
</dbReference>
<dbReference type="FunFam" id="1.20.58.760:FF:000011">
    <property type="entry name" value="Probable inactive ATP-dependent zinc metalloprotease FTSHI 1, chloroplastic"/>
    <property type="match status" value="1"/>
</dbReference>
<evidence type="ECO:0000259" key="12">
    <source>
        <dbReference type="SMART" id="SM00382"/>
    </source>
</evidence>
<evidence type="ECO:0000256" key="10">
    <source>
        <dbReference type="ARBA" id="ARBA00023136"/>
    </source>
</evidence>
<accession>A0AAE1YST5</accession>
<dbReference type="GO" id="GO:0016887">
    <property type="term" value="F:ATP hydrolysis activity"/>
    <property type="evidence" value="ECO:0007669"/>
    <property type="project" value="InterPro"/>
</dbReference>
<evidence type="ECO:0000256" key="8">
    <source>
        <dbReference type="ARBA" id="ARBA00022946"/>
    </source>
</evidence>
<dbReference type="InterPro" id="IPR027417">
    <property type="entry name" value="P-loop_NTPase"/>
</dbReference>
<evidence type="ECO:0000313" key="13">
    <source>
        <dbReference type="EMBL" id="KAK4435492.1"/>
    </source>
</evidence>
<dbReference type="InterPro" id="IPR037219">
    <property type="entry name" value="Peptidase_M41-like"/>
</dbReference>
<name>A0AAE1YST5_9LAMI</name>
<dbReference type="Proteomes" id="UP001293254">
    <property type="component" value="Unassembled WGS sequence"/>
</dbReference>
<dbReference type="GO" id="GO:0005524">
    <property type="term" value="F:ATP binding"/>
    <property type="evidence" value="ECO:0007669"/>
    <property type="project" value="UniProtKB-KW"/>
</dbReference>
<keyword evidence="14" id="KW-1185">Reference proteome</keyword>
<dbReference type="InterPro" id="IPR003959">
    <property type="entry name" value="ATPase_AAA_core"/>
</dbReference>
<dbReference type="FunFam" id="3.40.50.300:FF:000352">
    <property type="entry name" value="ATP-dependent zinc metalloprotease FTSH 7, chloroplastic"/>
    <property type="match status" value="1"/>
</dbReference>
<dbReference type="SUPFAM" id="SSF52540">
    <property type="entry name" value="P-loop containing nucleoside triphosphate hydrolases"/>
    <property type="match status" value="1"/>
</dbReference>
<feature type="domain" description="AAA+ ATPase" evidence="12">
    <location>
        <begin position="465"/>
        <end position="612"/>
    </location>
</feature>